<protein>
    <submittedName>
        <fullName evidence="2">Uncharacterized protein</fullName>
    </submittedName>
</protein>
<dbReference type="Proteomes" id="UP000078046">
    <property type="component" value="Unassembled WGS sequence"/>
</dbReference>
<feature type="chain" id="PRO_5008056702" evidence="1">
    <location>
        <begin position="20"/>
        <end position="209"/>
    </location>
</feature>
<comment type="caution">
    <text evidence="2">The sequence shown here is derived from an EMBL/GenBank/DDBJ whole genome shotgun (WGS) entry which is preliminary data.</text>
</comment>
<accession>A0A177AR48</accession>
<evidence type="ECO:0000313" key="3">
    <source>
        <dbReference type="Proteomes" id="UP000078046"/>
    </source>
</evidence>
<dbReference type="EMBL" id="LWCA01002435">
    <property type="protein sequence ID" value="OAF63871.1"/>
    <property type="molecule type" value="Genomic_DNA"/>
</dbReference>
<dbReference type="AlphaFoldDB" id="A0A177AR48"/>
<sequence length="209" mass="24375">MFLKVSIVSICFIISTINSKYSYKFEGETIELNTKICVNKQKCAVEFVYLLNYKNRNCDSDRNCLYQPILDQIKLQLFRVDGRIRNSVVSKTNKLDSQKHQIILKFNWLNYVDQNTKNDILKYLGLVTEKQDFKIKVIIGKSKFYAQKSGELHKACNSIINYKNKRQYKAIVYLKPFLRGKDVQGPVYDKKDNSGNENASIMLKKDEVS</sequence>
<name>A0A177AR48_9BILA</name>
<organism evidence="2 3">
    <name type="scientific">Intoshia linei</name>
    <dbReference type="NCBI Taxonomy" id="1819745"/>
    <lineage>
        <taxon>Eukaryota</taxon>
        <taxon>Metazoa</taxon>
        <taxon>Spiralia</taxon>
        <taxon>Lophotrochozoa</taxon>
        <taxon>Mesozoa</taxon>
        <taxon>Orthonectida</taxon>
        <taxon>Rhopaluridae</taxon>
        <taxon>Intoshia</taxon>
    </lineage>
</organism>
<reference evidence="2 3" key="1">
    <citation type="submission" date="2016-04" db="EMBL/GenBank/DDBJ databases">
        <title>The genome of Intoshia linei affirms orthonectids as highly simplified spiralians.</title>
        <authorList>
            <person name="Mikhailov K.V."/>
            <person name="Slusarev G.S."/>
            <person name="Nikitin M.A."/>
            <person name="Logacheva M.D."/>
            <person name="Penin A."/>
            <person name="Aleoshin V."/>
            <person name="Panchin Y.V."/>
        </authorList>
    </citation>
    <scope>NUCLEOTIDE SEQUENCE [LARGE SCALE GENOMIC DNA]</scope>
    <source>
        <strain evidence="2">Intl2013</strain>
        <tissue evidence="2">Whole animal</tissue>
    </source>
</reference>
<feature type="signal peptide" evidence="1">
    <location>
        <begin position="1"/>
        <end position="19"/>
    </location>
</feature>
<feature type="non-terminal residue" evidence="2">
    <location>
        <position position="209"/>
    </location>
</feature>
<evidence type="ECO:0000313" key="2">
    <source>
        <dbReference type="EMBL" id="OAF63871.1"/>
    </source>
</evidence>
<evidence type="ECO:0000256" key="1">
    <source>
        <dbReference type="SAM" id="SignalP"/>
    </source>
</evidence>
<proteinExistence type="predicted"/>
<keyword evidence="3" id="KW-1185">Reference proteome</keyword>
<keyword evidence="1" id="KW-0732">Signal</keyword>
<gene>
    <name evidence="2" type="ORF">A3Q56_08425</name>
</gene>